<keyword evidence="2" id="KW-1185">Reference proteome</keyword>
<protein>
    <recommendedName>
        <fullName evidence="3">Transposase InsH N-terminal domain-containing protein</fullName>
    </recommendedName>
</protein>
<evidence type="ECO:0000313" key="1">
    <source>
        <dbReference type="EMBL" id="WSB66745.1"/>
    </source>
</evidence>
<proteinExistence type="predicted"/>
<organism evidence="1 2">
    <name type="scientific">Streptomyces decoyicus</name>
    <dbReference type="NCBI Taxonomy" id="249567"/>
    <lineage>
        <taxon>Bacteria</taxon>
        <taxon>Bacillati</taxon>
        <taxon>Actinomycetota</taxon>
        <taxon>Actinomycetes</taxon>
        <taxon>Kitasatosporales</taxon>
        <taxon>Streptomycetaceae</taxon>
        <taxon>Streptomyces</taxon>
    </lineage>
</organism>
<evidence type="ECO:0000313" key="2">
    <source>
        <dbReference type="Proteomes" id="UP001344251"/>
    </source>
</evidence>
<gene>
    <name evidence="1" type="ORF">OG863_01495</name>
</gene>
<evidence type="ECO:0008006" key="3">
    <source>
        <dbReference type="Google" id="ProtNLM"/>
    </source>
</evidence>
<accession>A0ABZ1F9N3</accession>
<dbReference type="RefSeq" id="WP_326615889.1">
    <property type="nucleotide sequence ID" value="NZ_CP109106.1"/>
</dbReference>
<dbReference type="Proteomes" id="UP001344251">
    <property type="component" value="Chromosome"/>
</dbReference>
<name>A0ABZ1F9N3_9ACTN</name>
<dbReference type="EMBL" id="CP109106">
    <property type="protein sequence ID" value="WSB66745.1"/>
    <property type="molecule type" value="Genomic_DNA"/>
</dbReference>
<sequence>METLNEVARATAGQPLGQHLGPCLLVKALFFLALMKPTDPARTDKRLKWHYRRHLLMEVLEQYERTGAVDSARFPTLDGFAAWSDTAGPW</sequence>
<reference evidence="1 2" key="1">
    <citation type="submission" date="2022-10" db="EMBL/GenBank/DDBJ databases">
        <title>The complete genomes of actinobacterial strains from the NBC collection.</title>
        <authorList>
            <person name="Joergensen T.S."/>
            <person name="Alvarez Arevalo M."/>
            <person name="Sterndorff E.B."/>
            <person name="Faurdal D."/>
            <person name="Vuksanovic O."/>
            <person name="Mourched A.-S."/>
            <person name="Charusanti P."/>
            <person name="Shaw S."/>
            <person name="Blin K."/>
            <person name="Weber T."/>
        </authorList>
    </citation>
    <scope>NUCLEOTIDE SEQUENCE [LARGE SCALE GENOMIC DNA]</scope>
    <source>
        <strain evidence="1 2">NBC 01774</strain>
    </source>
</reference>